<dbReference type="AlphaFoldDB" id="A0A2N0Z1J4"/>
<accession>A0A2N0Z1J4</accession>
<dbReference type="Proteomes" id="UP000233375">
    <property type="component" value="Unassembled WGS sequence"/>
</dbReference>
<evidence type="ECO:0000313" key="1">
    <source>
        <dbReference type="EMBL" id="PKG23385.1"/>
    </source>
</evidence>
<organism evidence="1 2">
    <name type="scientific">Niallia nealsonii</name>
    <dbReference type="NCBI Taxonomy" id="115979"/>
    <lineage>
        <taxon>Bacteria</taxon>
        <taxon>Bacillati</taxon>
        <taxon>Bacillota</taxon>
        <taxon>Bacilli</taxon>
        <taxon>Bacillales</taxon>
        <taxon>Bacillaceae</taxon>
        <taxon>Niallia</taxon>
    </lineage>
</organism>
<protein>
    <submittedName>
        <fullName evidence="1">Uncharacterized protein</fullName>
    </submittedName>
</protein>
<proteinExistence type="predicted"/>
<reference evidence="1 2" key="1">
    <citation type="journal article" date="2003" name="Int. J. Syst. Evol. Microbiol.">
        <title>Bacillus nealsonii sp. nov., isolated from a spacecraft-assembly facility, whose spores are gamma-radiation resistant.</title>
        <authorList>
            <person name="Venkateswaran K."/>
            <person name="Kempf M."/>
            <person name="Chen F."/>
            <person name="Satomi M."/>
            <person name="Nicholson W."/>
            <person name="Kern R."/>
        </authorList>
    </citation>
    <scope>NUCLEOTIDE SEQUENCE [LARGE SCALE GENOMIC DNA]</scope>
    <source>
        <strain evidence="1 2">FO-92</strain>
    </source>
</reference>
<keyword evidence="2" id="KW-1185">Reference proteome</keyword>
<gene>
    <name evidence="1" type="ORF">CWS01_12270</name>
</gene>
<name>A0A2N0Z1J4_9BACI</name>
<sequence>MEIFNLMELSEIIHHVEIEGQGGIFKEETGKLPKDYPKEFLSRLSNYSTNSQLIQKIHGLSEDEALHIFVKSVYVVRTKQLESASFIEKNGIIYKVFEDYLLEAPAHS</sequence>
<evidence type="ECO:0000313" key="2">
    <source>
        <dbReference type="Proteomes" id="UP000233375"/>
    </source>
</evidence>
<comment type="caution">
    <text evidence="1">The sequence shown here is derived from an EMBL/GenBank/DDBJ whole genome shotgun (WGS) entry which is preliminary data.</text>
</comment>
<dbReference type="EMBL" id="PISE01000025">
    <property type="protein sequence ID" value="PKG23385.1"/>
    <property type="molecule type" value="Genomic_DNA"/>
</dbReference>
<dbReference type="OrthoDB" id="2931613at2"/>